<proteinExistence type="predicted"/>
<dbReference type="CDD" id="cd04276">
    <property type="entry name" value="ZnMc_MMP_like_2"/>
    <property type="match status" value="1"/>
</dbReference>
<evidence type="ECO:0000256" key="1">
    <source>
        <dbReference type="SAM" id="SignalP"/>
    </source>
</evidence>
<evidence type="ECO:0000313" key="6">
    <source>
        <dbReference type="Proteomes" id="UP000646484"/>
    </source>
</evidence>
<organism evidence="5 6">
    <name type="scientific">Butyricimonas hominis</name>
    <dbReference type="NCBI Taxonomy" id="2763032"/>
    <lineage>
        <taxon>Bacteria</taxon>
        <taxon>Pseudomonadati</taxon>
        <taxon>Bacteroidota</taxon>
        <taxon>Bacteroidia</taxon>
        <taxon>Bacteroidales</taxon>
        <taxon>Odoribacteraceae</taxon>
        <taxon>Butyricimonas</taxon>
    </lineage>
</organism>
<name>A0ABR7D323_9BACT</name>
<keyword evidence="6" id="KW-1185">Reference proteome</keyword>
<evidence type="ECO:0000259" key="2">
    <source>
        <dbReference type="Pfam" id="PF16313"/>
    </source>
</evidence>
<reference evidence="5 6" key="1">
    <citation type="submission" date="2020-08" db="EMBL/GenBank/DDBJ databases">
        <title>Genome public.</title>
        <authorList>
            <person name="Liu C."/>
            <person name="Sun Q."/>
        </authorList>
    </citation>
    <scope>NUCLEOTIDE SEQUENCE [LARGE SCALE GENOMIC DNA]</scope>
    <source>
        <strain evidence="5 6">NSJ-56</strain>
    </source>
</reference>
<feature type="domain" description="EcxA zinc-binding" evidence="2">
    <location>
        <begin position="426"/>
        <end position="729"/>
    </location>
</feature>
<dbReference type="InterPro" id="IPR024079">
    <property type="entry name" value="MetalloPept_cat_dom_sf"/>
</dbReference>
<keyword evidence="1" id="KW-0732">Signal</keyword>
<dbReference type="Pfam" id="PF17162">
    <property type="entry name" value="DUF5118"/>
    <property type="match status" value="1"/>
</dbReference>
<dbReference type="PANTHER" id="PTHR38478:SF1">
    <property type="entry name" value="ZINC DEPENDENT METALLOPROTEASE DOMAIN LIPOPROTEIN"/>
    <property type="match status" value="1"/>
</dbReference>
<keyword evidence="5" id="KW-0645">Protease</keyword>
<evidence type="ECO:0000259" key="4">
    <source>
        <dbReference type="Pfam" id="PF17162"/>
    </source>
</evidence>
<keyword evidence="5" id="KW-0482">Metalloprotease</keyword>
<feature type="domain" description="DUF5117" evidence="3">
    <location>
        <begin position="110"/>
        <end position="295"/>
    </location>
</feature>
<feature type="signal peptide" evidence="1">
    <location>
        <begin position="1"/>
        <end position="22"/>
    </location>
</feature>
<dbReference type="RefSeq" id="WP_099290691.1">
    <property type="nucleotide sequence ID" value="NZ_JACOOH010000006.1"/>
</dbReference>
<dbReference type="Gene3D" id="3.40.390.10">
    <property type="entry name" value="Collagenase (Catalytic Domain)"/>
    <property type="match status" value="1"/>
</dbReference>
<feature type="domain" description="DUF5118" evidence="4">
    <location>
        <begin position="44"/>
        <end position="90"/>
    </location>
</feature>
<dbReference type="InterPro" id="IPR033413">
    <property type="entry name" value="DUF5117"/>
</dbReference>
<comment type="caution">
    <text evidence="5">The sequence shown here is derived from an EMBL/GenBank/DDBJ whole genome shotgun (WGS) entry which is preliminary data.</text>
</comment>
<gene>
    <name evidence="5" type="ORF">H8S64_14630</name>
</gene>
<protein>
    <submittedName>
        <fullName evidence="5">Zinc-dependent metalloprotease</fullName>
    </submittedName>
</protein>
<evidence type="ECO:0000313" key="5">
    <source>
        <dbReference type="EMBL" id="MBC5622333.1"/>
    </source>
</evidence>
<dbReference type="SUPFAM" id="SSF55486">
    <property type="entry name" value="Metalloproteases ('zincins'), catalytic domain"/>
    <property type="match status" value="1"/>
</dbReference>
<dbReference type="Pfam" id="PF17148">
    <property type="entry name" value="DUF5117"/>
    <property type="match status" value="1"/>
</dbReference>
<dbReference type="GO" id="GO:0008237">
    <property type="term" value="F:metallopeptidase activity"/>
    <property type="evidence" value="ECO:0007669"/>
    <property type="project" value="UniProtKB-KW"/>
</dbReference>
<dbReference type="Proteomes" id="UP000646484">
    <property type="component" value="Unassembled WGS sequence"/>
</dbReference>
<evidence type="ECO:0000259" key="3">
    <source>
        <dbReference type="Pfam" id="PF17148"/>
    </source>
</evidence>
<sequence>MKKLYVLILALALLVPCSLAYGGEKKRKDKKKTTQTDSIKKKVSKYDKLLKKPGCQTAKGNFITLHKLGGKVYFEFPLKYMTREMLIASTPAESSEPTVCPIGYKGRDPMHVKFVLEDSLVYLQRVTSSVTYDESDPNLTRAVKSSFKDVYIKKYPVLAYNPDSTAVVFDMTSLFMTNEPELSPIITQLGPLSVVSNMKSDLSSLGSIKAFDDNVTIESNLSFSYVLRYLFFSGGGGDVSARVVRTVLLLPEDKMKARVSDSRVGIFLTMKQHISTEEDKINFYSIANRWRLEPKDMNAWERGELVEPKKPIVYYIDNAFPQLWQAPIKEGVLRWNKAFEKIGFKNAVQVRDFPKDDPDFDPDNLKYSCIRYVPLSIENAMGPSWVDPTTGEIINASVIVYNDIIKLINNWRFVQTAHIDPSVRAKKMPDDIVKESIAYVIAHEVGHTLGLMHNMSASNAYPVDSLRSASFTQKYGTTPSIMDYARFNYVAQPGDTGVRLTPPDLGVYDEFAIKWLYSPISGNLTSAEEAKILEKWVDEKAGDPRFRYGKQQILSRYDPTAIEEDLGDDPIKAGEYGIKNLKYIFANLNDWIQNDETTLHRQELYGELASQYFRYLRNVMYNVGGIRMTAVKEGTPGKRFEALPKTLQKRSITWVLNQLRDCEWLDNQANAPQASLSLKMSSRVVSGMAETIFETLSNKVQVAAQLSDDPYTIQDYYDDLYTGIWKNTIDNKKLTANDRMLQRFAMLVLVKGATRIIEGKTPLFNAYAPSLDEIIDYRLDPSGITQRYYKELKEIEKEKGQAAIAERLEQNFDYGYKWQKKLEIESIDESEGCYITMLNKVKTLLENRIATANKVDKAHYQAILFKIKALNK</sequence>
<keyword evidence="5" id="KW-0378">Hydrolase</keyword>
<dbReference type="InterPro" id="IPR032534">
    <property type="entry name" value="EcxA_zinc-bd"/>
</dbReference>
<dbReference type="Pfam" id="PF16313">
    <property type="entry name" value="DUF4953"/>
    <property type="match status" value="1"/>
</dbReference>
<accession>A0ABR7D323</accession>
<feature type="chain" id="PRO_5046500715" evidence="1">
    <location>
        <begin position="23"/>
        <end position="872"/>
    </location>
</feature>
<dbReference type="PANTHER" id="PTHR38478">
    <property type="entry name" value="PEPTIDASE M1A AND M12B"/>
    <property type="match status" value="1"/>
</dbReference>
<dbReference type="InterPro" id="IPR034032">
    <property type="entry name" value="Zn_MMP-like_bac"/>
</dbReference>
<dbReference type="InterPro" id="IPR033428">
    <property type="entry name" value="DUF5118"/>
</dbReference>
<dbReference type="EMBL" id="JACOOH010000006">
    <property type="protein sequence ID" value="MBC5622333.1"/>
    <property type="molecule type" value="Genomic_DNA"/>
</dbReference>